<proteinExistence type="predicted"/>
<keyword evidence="1" id="KW-0479">Metal-binding</keyword>
<keyword evidence="1" id="KW-0862">Zinc</keyword>
<protein>
    <recommendedName>
        <fullName evidence="2">SWIM-type domain-containing protein</fullName>
    </recommendedName>
</protein>
<comment type="caution">
    <text evidence="3">The sequence shown here is derived from an EMBL/GenBank/DDBJ whole genome shotgun (WGS) entry which is preliminary data.</text>
</comment>
<evidence type="ECO:0000256" key="1">
    <source>
        <dbReference type="PROSITE-ProRule" id="PRU00325"/>
    </source>
</evidence>
<sequence>MGEGSVTAVVHGTDVYEVELTLGGGEGITGWCDCPYGQEGNFCKHCMAVG</sequence>
<gene>
    <name evidence="3" type="ORF">SSP24_82790</name>
</gene>
<dbReference type="Pfam" id="PF04434">
    <property type="entry name" value="SWIM"/>
    <property type="match status" value="1"/>
</dbReference>
<feature type="domain" description="SWIM-type" evidence="2">
    <location>
        <begin position="16"/>
        <end position="49"/>
    </location>
</feature>
<name>A0A4Y3VUH7_9ACTN</name>
<accession>A0A4Y3VUH7</accession>
<dbReference type="Proteomes" id="UP000317881">
    <property type="component" value="Unassembled WGS sequence"/>
</dbReference>
<evidence type="ECO:0000259" key="2">
    <source>
        <dbReference type="PROSITE" id="PS50966"/>
    </source>
</evidence>
<organism evidence="3 4">
    <name type="scientific">Streptomyces spinoverrucosus</name>
    <dbReference type="NCBI Taxonomy" id="284043"/>
    <lineage>
        <taxon>Bacteria</taxon>
        <taxon>Bacillati</taxon>
        <taxon>Actinomycetota</taxon>
        <taxon>Actinomycetes</taxon>
        <taxon>Kitasatosporales</taxon>
        <taxon>Streptomycetaceae</taxon>
        <taxon>Streptomyces</taxon>
    </lineage>
</organism>
<keyword evidence="4" id="KW-1185">Reference proteome</keyword>
<dbReference type="RefSeq" id="WP_229865472.1">
    <property type="nucleotide sequence ID" value="NZ_BJND01000127.1"/>
</dbReference>
<evidence type="ECO:0000313" key="4">
    <source>
        <dbReference type="Proteomes" id="UP000317881"/>
    </source>
</evidence>
<dbReference type="GO" id="GO:0008270">
    <property type="term" value="F:zinc ion binding"/>
    <property type="evidence" value="ECO:0007669"/>
    <property type="project" value="UniProtKB-KW"/>
</dbReference>
<keyword evidence="1" id="KW-0863">Zinc-finger</keyword>
<dbReference type="EMBL" id="BJND01000127">
    <property type="protein sequence ID" value="GEC10624.1"/>
    <property type="molecule type" value="Genomic_DNA"/>
</dbReference>
<dbReference type="AlphaFoldDB" id="A0A4Y3VUH7"/>
<reference evidence="3 4" key="1">
    <citation type="submission" date="2019-06" db="EMBL/GenBank/DDBJ databases">
        <title>Whole genome shotgun sequence of Streptomyces spinoverrucosus NBRC 14228.</title>
        <authorList>
            <person name="Hosoyama A."/>
            <person name="Uohara A."/>
            <person name="Ohji S."/>
            <person name="Ichikawa N."/>
        </authorList>
    </citation>
    <scope>NUCLEOTIDE SEQUENCE [LARGE SCALE GENOMIC DNA]</scope>
    <source>
        <strain evidence="3 4">NBRC 14228</strain>
    </source>
</reference>
<dbReference type="PROSITE" id="PS50966">
    <property type="entry name" value="ZF_SWIM"/>
    <property type="match status" value="1"/>
</dbReference>
<evidence type="ECO:0000313" key="3">
    <source>
        <dbReference type="EMBL" id="GEC10624.1"/>
    </source>
</evidence>
<dbReference type="InterPro" id="IPR007527">
    <property type="entry name" value="Znf_SWIM"/>
</dbReference>